<dbReference type="WBParaSite" id="ASIM_0000851401-mRNA-1">
    <property type="protein sequence ID" value="ASIM_0000851401-mRNA-1"/>
    <property type="gene ID" value="ASIM_0000851401"/>
</dbReference>
<dbReference type="GO" id="GO:0004222">
    <property type="term" value="F:metalloendopeptidase activity"/>
    <property type="evidence" value="ECO:0007669"/>
    <property type="project" value="InterPro"/>
</dbReference>
<reference evidence="5" key="1">
    <citation type="submission" date="2017-02" db="UniProtKB">
        <authorList>
            <consortium name="WormBaseParasite"/>
        </authorList>
    </citation>
    <scope>IDENTIFICATION</scope>
</reference>
<accession>A0A0M3JLI3</accession>
<name>A0A0M3JLI3_ANISI</name>
<keyword evidence="4" id="KW-1185">Reference proteome</keyword>
<sequence>MGQRENLSLIDLRKINKLYACDEKSSFWNSINTATTSQVFEESLFVLKEFSYHCTAFIEL</sequence>
<gene>
    <name evidence="3" type="ORF">ASIM_LOCUS8266</name>
</gene>
<dbReference type="AlphaFoldDB" id="A0A0M3JLI3"/>
<dbReference type="EMBL" id="UYRR01021961">
    <property type="protein sequence ID" value="VDK31219.1"/>
    <property type="molecule type" value="Genomic_DNA"/>
</dbReference>
<reference evidence="3 4" key="2">
    <citation type="submission" date="2018-11" db="EMBL/GenBank/DDBJ databases">
        <authorList>
            <consortium name="Pathogen Informatics"/>
        </authorList>
    </citation>
    <scope>NUCLEOTIDE SEQUENCE [LARGE SCALE GENOMIC DNA]</scope>
</reference>
<dbReference type="PROSITE" id="PS51864">
    <property type="entry name" value="ASTACIN"/>
    <property type="match status" value="1"/>
</dbReference>
<dbReference type="GO" id="GO:0006508">
    <property type="term" value="P:proteolysis"/>
    <property type="evidence" value="ECO:0007669"/>
    <property type="project" value="InterPro"/>
</dbReference>
<dbReference type="Proteomes" id="UP000267096">
    <property type="component" value="Unassembled WGS sequence"/>
</dbReference>
<proteinExistence type="predicted"/>
<comment type="caution">
    <text evidence="1">Lacks conserved residue(s) required for the propagation of feature annotation.</text>
</comment>
<protein>
    <submittedName>
        <fullName evidence="5">Peptidase M12A domain-containing protein</fullName>
    </submittedName>
</protein>
<evidence type="ECO:0000256" key="1">
    <source>
        <dbReference type="PROSITE-ProRule" id="PRU01211"/>
    </source>
</evidence>
<organism evidence="5">
    <name type="scientific">Anisakis simplex</name>
    <name type="common">Herring worm</name>
    <dbReference type="NCBI Taxonomy" id="6269"/>
    <lineage>
        <taxon>Eukaryota</taxon>
        <taxon>Metazoa</taxon>
        <taxon>Ecdysozoa</taxon>
        <taxon>Nematoda</taxon>
        <taxon>Chromadorea</taxon>
        <taxon>Rhabditida</taxon>
        <taxon>Spirurina</taxon>
        <taxon>Ascaridomorpha</taxon>
        <taxon>Ascaridoidea</taxon>
        <taxon>Anisakidae</taxon>
        <taxon>Anisakis</taxon>
        <taxon>Anisakis simplex complex</taxon>
    </lineage>
</organism>
<evidence type="ECO:0000259" key="2">
    <source>
        <dbReference type="PROSITE" id="PS51864"/>
    </source>
</evidence>
<evidence type="ECO:0000313" key="4">
    <source>
        <dbReference type="Proteomes" id="UP000267096"/>
    </source>
</evidence>
<dbReference type="InterPro" id="IPR001506">
    <property type="entry name" value="Peptidase_M12A"/>
</dbReference>
<evidence type="ECO:0000313" key="3">
    <source>
        <dbReference type="EMBL" id="VDK31219.1"/>
    </source>
</evidence>
<evidence type="ECO:0000313" key="5">
    <source>
        <dbReference type="WBParaSite" id="ASIM_0000851401-mRNA-1"/>
    </source>
</evidence>
<feature type="domain" description="Peptidase M12A" evidence="2">
    <location>
        <begin position="1"/>
        <end position="22"/>
    </location>
</feature>